<evidence type="ECO:0000313" key="8">
    <source>
        <dbReference type="EMBL" id="ODN69920.1"/>
    </source>
</evidence>
<dbReference type="GO" id="GO:0042132">
    <property type="term" value="F:fructose 1,6-bisphosphate 1-phosphatase activity"/>
    <property type="evidence" value="ECO:0007669"/>
    <property type="project" value="UniProtKB-EC"/>
</dbReference>
<dbReference type="PROSITE" id="PS00124">
    <property type="entry name" value="FBPASE"/>
    <property type="match status" value="1"/>
</dbReference>
<gene>
    <name evidence="8" type="primary">fbp_3</name>
    <name evidence="8" type="ORF">A6302_02746</name>
</gene>
<organism evidence="8 9">
    <name type="scientific">Methylobrevis pamukkalensis</name>
    <dbReference type="NCBI Taxonomy" id="1439726"/>
    <lineage>
        <taxon>Bacteria</taxon>
        <taxon>Pseudomonadati</taxon>
        <taxon>Pseudomonadota</taxon>
        <taxon>Alphaproteobacteria</taxon>
        <taxon>Hyphomicrobiales</taxon>
        <taxon>Pleomorphomonadaceae</taxon>
        <taxon>Methylobrevis</taxon>
    </lineage>
</organism>
<keyword evidence="3 8" id="KW-0378">Hydrolase</keyword>
<dbReference type="InterPro" id="IPR044015">
    <property type="entry name" value="FBPase_C_dom"/>
</dbReference>
<dbReference type="InterPro" id="IPR020548">
    <property type="entry name" value="Fructose_bisphosphatase_AS"/>
</dbReference>
<evidence type="ECO:0000256" key="1">
    <source>
        <dbReference type="ARBA" id="ARBA00022490"/>
    </source>
</evidence>
<keyword evidence="4" id="KW-0460">Magnesium</keyword>
<keyword evidence="1" id="KW-0963">Cytoplasm</keyword>
<dbReference type="AlphaFoldDB" id="A0A1E3H0U0"/>
<dbReference type="PATRIC" id="fig|1439726.3.peg.2898"/>
<dbReference type="SUPFAM" id="SSF56655">
    <property type="entry name" value="Carbohydrate phosphatase"/>
    <property type="match status" value="1"/>
</dbReference>
<dbReference type="GO" id="GO:0005986">
    <property type="term" value="P:sucrose biosynthetic process"/>
    <property type="evidence" value="ECO:0007669"/>
    <property type="project" value="TreeGrafter"/>
</dbReference>
<keyword evidence="9" id="KW-1185">Reference proteome</keyword>
<dbReference type="EC" id="3.1.3.11" evidence="8"/>
<keyword evidence="5" id="KW-0119">Carbohydrate metabolism</keyword>
<dbReference type="InterPro" id="IPR028343">
    <property type="entry name" value="FBPtase"/>
</dbReference>
<dbReference type="GO" id="GO:0005829">
    <property type="term" value="C:cytosol"/>
    <property type="evidence" value="ECO:0007669"/>
    <property type="project" value="TreeGrafter"/>
</dbReference>
<evidence type="ECO:0000256" key="3">
    <source>
        <dbReference type="ARBA" id="ARBA00022801"/>
    </source>
</evidence>
<dbReference type="GO" id="GO:0006094">
    <property type="term" value="P:gluconeogenesis"/>
    <property type="evidence" value="ECO:0007669"/>
    <property type="project" value="TreeGrafter"/>
</dbReference>
<dbReference type="PRINTS" id="PR00115">
    <property type="entry name" value="F16BPHPHTASE"/>
</dbReference>
<dbReference type="InterPro" id="IPR000146">
    <property type="entry name" value="FBPase_class-1"/>
</dbReference>
<evidence type="ECO:0000256" key="4">
    <source>
        <dbReference type="ARBA" id="ARBA00022842"/>
    </source>
</evidence>
<dbReference type="PANTHER" id="PTHR11556:SF35">
    <property type="entry name" value="SEDOHEPTULOSE-1,7-BISPHOSPHATASE, CHLOROPLASTIC"/>
    <property type="match status" value="1"/>
</dbReference>
<evidence type="ECO:0000256" key="5">
    <source>
        <dbReference type="ARBA" id="ARBA00023277"/>
    </source>
</evidence>
<evidence type="ECO:0000256" key="2">
    <source>
        <dbReference type="ARBA" id="ARBA00022723"/>
    </source>
</evidence>
<accession>A0A1E3H0U0</accession>
<dbReference type="GO" id="GO:0006002">
    <property type="term" value="P:fructose 6-phosphate metabolic process"/>
    <property type="evidence" value="ECO:0007669"/>
    <property type="project" value="TreeGrafter"/>
</dbReference>
<evidence type="ECO:0000259" key="7">
    <source>
        <dbReference type="Pfam" id="PF18913"/>
    </source>
</evidence>
<dbReference type="GO" id="GO:0030388">
    <property type="term" value="P:fructose 1,6-bisphosphate metabolic process"/>
    <property type="evidence" value="ECO:0007669"/>
    <property type="project" value="TreeGrafter"/>
</dbReference>
<dbReference type="EMBL" id="MCRJ01000068">
    <property type="protein sequence ID" value="ODN69920.1"/>
    <property type="molecule type" value="Genomic_DNA"/>
</dbReference>
<reference evidence="8 9" key="1">
    <citation type="submission" date="2016-07" db="EMBL/GenBank/DDBJ databases">
        <title>Draft Genome Sequence of Methylobrevis pamukkalensis PK2.</title>
        <authorList>
            <person name="Vasilenko O.V."/>
            <person name="Doronina N.V."/>
            <person name="Shmareva M.N."/>
            <person name="Tarlachkov S.V."/>
            <person name="Mustakhimov I."/>
            <person name="Trotsenko Y.A."/>
        </authorList>
    </citation>
    <scope>NUCLEOTIDE SEQUENCE [LARGE SCALE GENOMIC DNA]</scope>
    <source>
        <strain evidence="8 9">PK2</strain>
    </source>
</reference>
<comment type="caution">
    <text evidence="8">The sequence shown here is derived from an EMBL/GenBank/DDBJ whole genome shotgun (WGS) entry which is preliminary data.</text>
</comment>
<evidence type="ECO:0000313" key="9">
    <source>
        <dbReference type="Proteomes" id="UP000094622"/>
    </source>
</evidence>
<evidence type="ECO:0000256" key="6">
    <source>
        <dbReference type="ARBA" id="ARBA00024331"/>
    </source>
</evidence>
<protein>
    <submittedName>
        <fullName evidence="8">Fructose-1,6-bisphosphatase class 1</fullName>
        <ecNumber evidence="8">3.1.3.11</ecNumber>
    </submittedName>
</protein>
<feature type="domain" description="Fructose-1-6-bisphosphatase class 1 C-terminal" evidence="7">
    <location>
        <begin position="37"/>
        <end position="169"/>
    </location>
</feature>
<sequence>MFGPHTDIVLTLGEGTDIFTLDRASGRFLCVAEKVTIAQDTAEYAVNASNYRHWDDGLRQYVDDCLAGADGPLGKNYNMRWVGSMVADAARILSRGGVFLYPGDRRKGYGKGRLRILYEANPVAMVIEQCGGAATDGTTRILDIEVTELHQRTGLVFGAAGEVARIGRYVGSPELRGEGSPLFASRGLFRT</sequence>
<dbReference type="PANTHER" id="PTHR11556">
    <property type="entry name" value="FRUCTOSE-1,6-BISPHOSPHATASE-RELATED"/>
    <property type="match status" value="1"/>
</dbReference>
<proteinExistence type="predicted"/>
<comment type="pathway">
    <text evidence="6">Carbohydrate biosynthesis.</text>
</comment>
<dbReference type="Proteomes" id="UP000094622">
    <property type="component" value="Unassembled WGS sequence"/>
</dbReference>
<dbReference type="FunFam" id="3.40.190.80:FF:000011">
    <property type="entry name" value="Fructose-1,6-bisphosphatase class 1"/>
    <property type="match status" value="1"/>
</dbReference>
<dbReference type="GO" id="GO:0006000">
    <property type="term" value="P:fructose metabolic process"/>
    <property type="evidence" value="ECO:0007669"/>
    <property type="project" value="TreeGrafter"/>
</dbReference>
<dbReference type="Pfam" id="PF18913">
    <property type="entry name" value="FBPase_C"/>
    <property type="match status" value="1"/>
</dbReference>
<keyword evidence="2" id="KW-0479">Metal-binding</keyword>
<name>A0A1E3H0U0_9HYPH</name>
<dbReference type="Gene3D" id="3.40.190.80">
    <property type="match status" value="1"/>
</dbReference>
<dbReference type="GO" id="GO:0046872">
    <property type="term" value="F:metal ion binding"/>
    <property type="evidence" value="ECO:0007669"/>
    <property type="project" value="UniProtKB-KW"/>
</dbReference>